<organism evidence="8 9">
    <name type="scientific">Desemzia incerta</name>
    <dbReference type="NCBI Taxonomy" id="82801"/>
    <lineage>
        <taxon>Bacteria</taxon>
        <taxon>Bacillati</taxon>
        <taxon>Bacillota</taxon>
        <taxon>Bacilli</taxon>
        <taxon>Lactobacillales</taxon>
        <taxon>Carnobacteriaceae</taxon>
        <taxon>Desemzia</taxon>
    </lineage>
</organism>
<dbReference type="EMBL" id="FOXW01000004">
    <property type="protein sequence ID" value="SFQ28910.1"/>
    <property type="molecule type" value="Genomic_DNA"/>
</dbReference>
<dbReference type="PROSITE" id="PS01040">
    <property type="entry name" value="SBP_BACTERIAL_5"/>
    <property type="match status" value="1"/>
</dbReference>
<dbReference type="SUPFAM" id="SSF53850">
    <property type="entry name" value="Periplasmic binding protein-like II"/>
    <property type="match status" value="1"/>
</dbReference>
<dbReference type="InterPro" id="IPR023765">
    <property type="entry name" value="SBP_5_CS"/>
</dbReference>
<accession>A0A1I5XAC0</accession>
<keyword evidence="5" id="KW-0571">Peptide transport</keyword>
<feature type="signal peptide" evidence="6">
    <location>
        <begin position="1"/>
        <end position="21"/>
    </location>
</feature>
<evidence type="ECO:0000256" key="1">
    <source>
        <dbReference type="ARBA" id="ARBA00004193"/>
    </source>
</evidence>
<comment type="similarity">
    <text evidence="2">Belongs to the bacterial solute-binding protein 5 family.</text>
</comment>
<dbReference type="FunFam" id="3.10.105.10:FF:000001">
    <property type="entry name" value="Oligopeptide ABC transporter, oligopeptide-binding protein"/>
    <property type="match status" value="1"/>
</dbReference>
<dbReference type="GO" id="GO:0043190">
    <property type="term" value="C:ATP-binding cassette (ABC) transporter complex"/>
    <property type="evidence" value="ECO:0007669"/>
    <property type="project" value="InterPro"/>
</dbReference>
<dbReference type="FunFam" id="3.90.76.10:FF:000001">
    <property type="entry name" value="Oligopeptide ABC transporter substrate-binding protein"/>
    <property type="match status" value="1"/>
</dbReference>
<dbReference type="AlphaFoldDB" id="A0A1I5XAC0"/>
<keyword evidence="3" id="KW-0813">Transport</keyword>
<dbReference type="GO" id="GO:0030288">
    <property type="term" value="C:outer membrane-bounded periplasmic space"/>
    <property type="evidence" value="ECO:0007669"/>
    <property type="project" value="UniProtKB-ARBA"/>
</dbReference>
<evidence type="ECO:0000256" key="5">
    <source>
        <dbReference type="ARBA" id="ARBA00022856"/>
    </source>
</evidence>
<dbReference type="InterPro" id="IPR000914">
    <property type="entry name" value="SBP_5_dom"/>
</dbReference>
<keyword evidence="4 6" id="KW-0732">Signal</keyword>
<evidence type="ECO:0000256" key="4">
    <source>
        <dbReference type="ARBA" id="ARBA00022729"/>
    </source>
</evidence>
<dbReference type="InterPro" id="IPR030678">
    <property type="entry name" value="Peptide/Ni-bd"/>
</dbReference>
<feature type="chain" id="PRO_5038730017" evidence="6">
    <location>
        <begin position="22"/>
        <end position="544"/>
    </location>
</feature>
<dbReference type="InterPro" id="IPR039424">
    <property type="entry name" value="SBP_5"/>
</dbReference>
<dbReference type="Gene3D" id="3.10.105.10">
    <property type="entry name" value="Dipeptide-binding Protein, Domain 3"/>
    <property type="match status" value="1"/>
</dbReference>
<dbReference type="Pfam" id="PF00496">
    <property type="entry name" value="SBP_bac_5"/>
    <property type="match status" value="1"/>
</dbReference>
<dbReference type="Gene3D" id="3.90.76.10">
    <property type="entry name" value="Dipeptide-binding Protein, Domain 1"/>
    <property type="match status" value="1"/>
</dbReference>
<comment type="subcellular location">
    <subcellularLocation>
        <location evidence="1">Cell membrane</location>
        <topology evidence="1">Lipid-anchor</topology>
    </subcellularLocation>
</comment>
<dbReference type="PANTHER" id="PTHR30290">
    <property type="entry name" value="PERIPLASMIC BINDING COMPONENT OF ABC TRANSPORTER"/>
    <property type="match status" value="1"/>
</dbReference>
<dbReference type="PIRSF" id="PIRSF002741">
    <property type="entry name" value="MppA"/>
    <property type="match status" value="1"/>
</dbReference>
<evidence type="ECO:0000313" key="8">
    <source>
        <dbReference type="EMBL" id="SFQ28910.1"/>
    </source>
</evidence>
<dbReference type="STRING" id="82801.SAMN04488506_1306"/>
<evidence type="ECO:0000256" key="3">
    <source>
        <dbReference type="ARBA" id="ARBA00022448"/>
    </source>
</evidence>
<dbReference type="GO" id="GO:1904680">
    <property type="term" value="F:peptide transmembrane transporter activity"/>
    <property type="evidence" value="ECO:0007669"/>
    <property type="project" value="TreeGrafter"/>
</dbReference>
<dbReference type="Gene3D" id="3.40.190.10">
    <property type="entry name" value="Periplasmic binding protein-like II"/>
    <property type="match status" value="1"/>
</dbReference>
<dbReference type="PROSITE" id="PS51257">
    <property type="entry name" value="PROKAR_LIPOPROTEIN"/>
    <property type="match status" value="1"/>
</dbReference>
<keyword evidence="5" id="KW-0653">Protein transport</keyword>
<gene>
    <name evidence="8" type="ORF">SAMN04488506_1306</name>
</gene>
<proteinExistence type="inferred from homology"/>
<evidence type="ECO:0000256" key="6">
    <source>
        <dbReference type="SAM" id="SignalP"/>
    </source>
</evidence>
<keyword evidence="9" id="KW-1185">Reference proteome</keyword>
<dbReference type="Proteomes" id="UP000199136">
    <property type="component" value="Unassembled WGS sequence"/>
</dbReference>
<evidence type="ECO:0000259" key="7">
    <source>
        <dbReference type="Pfam" id="PF00496"/>
    </source>
</evidence>
<evidence type="ECO:0000313" key="9">
    <source>
        <dbReference type="Proteomes" id="UP000199136"/>
    </source>
</evidence>
<sequence length="544" mass="60196">MINKKASLLFLSLCTALVLVACGGSGNASNSGDQVLNLVATAEIPTMDSALADDTVAFTVLTNVNEGLYRQTLDGTLELGMAAEDPVVSEDGLTYTFKIRENANWSNGDPVTAQDFVYGWQKLVDPETAASYSYMMSGVIANATQIMNGEMKPEELGVTALDDKTLEVQLETNLPYFKDLLSLTMFFPQNKAVVEELGDDYALSSDNLVYNGPFMLEDWVAAGVSWTYVKNPNYWDAETVALDQINVDVMKETSTSLNLYDTDATDRILLKGEYVSQRAGDPEMHTMPTSSVFYLKFSQNDPNSPLTNKNIRKAIAMAFDKKAYSEVVLQDGSIPANALVPRGLALDPETQEDFREQNGDLLSYDVAAAQEYWEAGLEELGVDSIELELLSDDTDNSKRSSEFIQSQLTSNLEGLKINLRNVPFKVRLEADNSGDYDIQLSGWGADYADPINFLELFETGNGNNTSKYSNPEFDALIAESRTETEDLKARWNLLLEAEKIMMEDGAIGPVYQRANAVLEKDYVENIAEHLVGAEYSYKWTSIKE</sequence>
<dbReference type="PANTHER" id="PTHR30290:SF10">
    <property type="entry name" value="PERIPLASMIC OLIGOPEPTIDE-BINDING PROTEIN-RELATED"/>
    <property type="match status" value="1"/>
</dbReference>
<dbReference type="GO" id="GO:0015833">
    <property type="term" value="P:peptide transport"/>
    <property type="evidence" value="ECO:0007669"/>
    <property type="project" value="UniProtKB-KW"/>
</dbReference>
<reference evidence="8 9" key="1">
    <citation type="submission" date="2016-10" db="EMBL/GenBank/DDBJ databases">
        <authorList>
            <person name="de Groot N.N."/>
        </authorList>
    </citation>
    <scope>NUCLEOTIDE SEQUENCE [LARGE SCALE GENOMIC DNA]</scope>
    <source>
        <strain evidence="8 9">DSM 20581</strain>
    </source>
</reference>
<protein>
    <submittedName>
        <fullName evidence="8">Oligopeptide transport system substrate-binding protein</fullName>
    </submittedName>
</protein>
<name>A0A1I5XAC0_9LACT</name>
<dbReference type="CDD" id="cd08504">
    <property type="entry name" value="PBP2_OppA"/>
    <property type="match status" value="1"/>
</dbReference>
<feature type="domain" description="Solute-binding protein family 5" evidence="7">
    <location>
        <begin position="82"/>
        <end position="464"/>
    </location>
</feature>
<evidence type="ECO:0000256" key="2">
    <source>
        <dbReference type="ARBA" id="ARBA00005695"/>
    </source>
</evidence>